<reference evidence="2 4" key="2">
    <citation type="journal article" date="2017" name="Nat. Microbiol.">
        <title>Natural product diversity associated with the nematode symbionts Photorhabdus and Xenorhabdus.</title>
        <authorList>
            <person name="Tobias N.J."/>
            <person name="Wolff H."/>
            <person name="Djahanschiri B."/>
            <person name="Grundmann F."/>
            <person name="Kronenwerth M."/>
            <person name="Shi Y.M."/>
            <person name="Simonyi S."/>
            <person name="Grun P."/>
            <person name="Shapiro-Ilan D."/>
            <person name="Pidot S.J."/>
            <person name="Stinear T.P."/>
            <person name="Ebersberger I."/>
            <person name="Bode H.B."/>
        </authorList>
    </citation>
    <scope>NUCLEOTIDE SEQUENCE [LARGE SCALE GENOMIC DNA]</scope>
    <source>
        <strain evidence="2 4">DSM 17903</strain>
    </source>
</reference>
<evidence type="ECO:0000313" key="2">
    <source>
        <dbReference type="EMBL" id="PHM56028.1"/>
    </source>
</evidence>
<dbReference type="KEGG" id="xho:A9255_10645"/>
<organism evidence="2 4">
    <name type="scientific">Xenorhabdus hominickii</name>
    <dbReference type="NCBI Taxonomy" id="351679"/>
    <lineage>
        <taxon>Bacteria</taxon>
        <taxon>Pseudomonadati</taxon>
        <taxon>Pseudomonadota</taxon>
        <taxon>Gammaproteobacteria</taxon>
        <taxon>Enterobacterales</taxon>
        <taxon>Morganellaceae</taxon>
        <taxon>Xenorhabdus</taxon>
    </lineage>
</organism>
<keyword evidence="3" id="KW-1185">Reference proteome</keyword>
<dbReference type="AlphaFoldDB" id="A0A2G0Q9Z2"/>
<protein>
    <submittedName>
        <fullName evidence="2">Uncharacterized protein</fullName>
    </submittedName>
</protein>
<evidence type="ECO:0000313" key="3">
    <source>
        <dbReference type="Proteomes" id="UP000094600"/>
    </source>
</evidence>
<dbReference type="EMBL" id="CP016176">
    <property type="protein sequence ID" value="AOM40996.1"/>
    <property type="molecule type" value="Genomic_DNA"/>
</dbReference>
<name>A0A2G0Q9Z2_XENHO</name>
<dbReference type="Proteomes" id="UP000094600">
    <property type="component" value="Chromosome"/>
</dbReference>
<reference evidence="1 3" key="1">
    <citation type="submission" date="2016-06" db="EMBL/GenBank/DDBJ databases">
        <title>Bacterial characters and pathogenicity of Xenorhabdus hominickii from an entomopathogenic nematode, Steinernema monticolum.</title>
        <authorList>
            <person name="Park Y."/>
            <person name="Kim Y."/>
        </authorList>
    </citation>
    <scope>NUCLEOTIDE SEQUENCE [LARGE SCALE GENOMIC DNA]</scope>
    <source>
        <strain evidence="1 3">ANU1</strain>
    </source>
</reference>
<dbReference type="Proteomes" id="UP000225433">
    <property type="component" value="Unassembled WGS sequence"/>
</dbReference>
<dbReference type="STRING" id="351679.A9255_10645"/>
<evidence type="ECO:0000313" key="4">
    <source>
        <dbReference type="Proteomes" id="UP000225433"/>
    </source>
</evidence>
<dbReference type="EMBL" id="NJAI01000002">
    <property type="protein sequence ID" value="PHM56028.1"/>
    <property type="molecule type" value="Genomic_DNA"/>
</dbReference>
<dbReference type="OrthoDB" id="6448066at2"/>
<gene>
    <name evidence="1" type="ORF">A9255_10645</name>
    <name evidence="2" type="ORF">Xhom_01493</name>
</gene>
<accession>A0A2G0Q9Z2</accession>
<dbReference type="RefSeq" id="WP_069316685.1">
    <property type="nucleotide sequence ID" value="NZ_CP016176.1"/>
</dbReference>
<sequence length="95" mass="10648">MILILKVKIYISGLGGNLIMLNSEQQKLAEILTLVDQRYGMNNGSQEKVNFTLSQSESAGINVHYYVVVDIGLAEGWDQILFGFESLRERADLRA</sequence>
<evidence type="ECO:0000313" key="1">
    <source>
        <dbReference type="EMBL" id="AOM40996.1"/>
    </source>
</evidence>
<proteinExistence type="predicted"/>